<comment type="caution">
    <text evidence="3">The sequence shown here is derived from an EMBL/GenBank/DDBJ whole genome shotgun (WGS) entry which is preliminary data.</text>
</comment>
<dbReference type="PANTHER" id="PTHR46013">
    <property type="entry name" value="VASCULAR CELL ADHESION MOLECULE 1"/>
    <property type="match status" value="1"/>
</dbReference>
<feature type="compositionally biased region" description="Polar residues" evidence="1">
    <location>
        <begin position="368"/>
        <end position="377"/>
    </location>
</feature>
<dbReference type="InterPro" id="IPR007110">
    <property type="entry name" value="Ig-like_dom"/>
</dbReference>
<feature type="domain" description="Ig-like" evidence="2">
    <location>
        <begin position="522"/>
        <end position="597"/>
    </location>
</feature>
<feature type="compositionally biased region" description="Low complexity" evidence="1">
    <location>
        <begin position="219"/>
        <end position="233"/>
    </location>
</feature>
<feature type="domain" description="Ig-like" evidence="2">
    <location>
        <begin position="420"/>
        <end position="509"/>
    </location>
</feature>
<evidence type="ECO:0000313" key="4">
    <source>
        <dbReference type="Proteomes" id="UP001174909"/>
    </source>
</evidence>
<dbReference type="Proteomes" id="UP001174909">
    <property type="component" value="Unassembled WGS sequence"/>
</dbReference>
<dbReference type="SMART" id="SM00408">
    <property type="entry name" value="IGc2"/>
    <property type="match status" value="2"/>
</dbReference>
<dbReference type="SUPFAM" id="SSF48726">
    <property type="entry name" value="Immunoglobulin"/>
    <property type="match status" value="2"/>
</dbReference>
<accession>A0AA35XAE7</accession>
<proteinExistence type="predicted"/>
<gene>
    <name evidence="3" type="ORF">GBAR_LOCUS25054</name>
</gene>
<feature type="region of interest" description="Disordered" evidence="1">
    <location>
        <begin position="357"/>
        <end position="377"/>
    </location>
</feature>
<keyword evidence="4" id="KW-1185">Reference proteome</keyword>
<dbReference type="SMART" id="SM00409">
    <property type="entry name" value="IG"/>
    <property type="match status" value="2"/>
</dbReference>
<feature type="region of interest" description="Disordered" evidence="1">
    <location>
        <begin position="1"/>
        <end position="47"/>
    </location>
</feature>
<evidence type="ECO:0000313" key="3">
    <source>
        <dbReference type="EMBL" id="CAI8045266.1"/>
    </source>
</evidence>
<name>A0AA35XAE7_GEOBA</name>
<dbReference type="PROSITE" id="PS50835">
    <property type="entry name" value="IG_LIKE"/>
    <property type="match status" value="2"/>
</dbReference>
<dbReference type="EMBL" id="CASHTH010003461">
    <property type="protein sequence ID" value="CAI8045266.1"/>
    <property type="molecule type" value="Genomic_DNA"/>
</dbReference>
<dbReference type="InterPro" id="IPR036179">
    <property type="entry name" value="Ig-like_dom_sf"/>
</dbReference>
<dbReference type="PANTHER" id="PTHR46013:SF4">
    <property type="entry name" value="B-CELL RECEPTOR CD22-RELATED"/>
    <property type="match status" value="1"/>
</dbReference>
<feature type="region of interest" description="Disordered" evidence="1">
    <location>
        <begin position="193"/>
        <end position="332"/>
    </location>
</feature>
<evidence type="ECO:0000256" key="1">
    <source>
        <dbReference type="SAM" id="MobiDB-lite"/>
    </source>
</evidence>
<dbReference type="AlphaFoldDB" id="A0AA35XAE7"/>
<dbReference type="InterPro" id="IPR003599">
    <property type="entry name" value="Ig_sub"/>
</dbReference>
<organism evidence="3 4">
    <name type="scientific">Geodia barretti</name>
    <name type="common">Barrett's horny sponge</name>
    <dbReference type="NCBI Taxonomy" id="519541"/>
    <lineage>
        <taxon>Eukaryota</taxon>
        <taxon>Metazoa</taxon>
        <taxon>Porifera</taxon>
        <taxon>Demospongiae</taxon>
        <taxon>Heteroscleromorpha</taxon>
        <taxon>Tetractinellida</taxon>
        <taxon>Astrophorina</taxon>
        <taxon>Geodiidae</taxon>
        <taxon>Geodia</taxon>
    </lineage>
</organism>
<dbReference type="Gene3D" id="2.60.40.10">
    <property type="entry name" value="Immunoglobulins"/>
    <property type="match status" value="2"/>
</dbReference>
<evidence type="ECO:0000259" key="2">
    <source>
        <dbReference type="PROSITE" id="PS50835"/>
    </source>
</evidence>
<sequence length="624" mass="67334">MPTAMHGYLPPNTADDTLSSRGGLSLHSSGPQSHGSSHSSFTSELSSYNGSSSVEPLVYHSTMQPQGATGEYPAHYTQMGAGGSRYNASGGYMAPSNVGSRLQGLGSIHPHMSHYQPVPYSAAPSPIAYSSSGRVVPQDYPYHSQLQQQQAMYSTHHSLHYGQPEAQTYNYETQRAPPANHYGQNVPIDAQQYEPGYTSYTGPPNEYAPTSIPYHPLQSSSSVSSSDWNSRPSNGYPTHQYPSGVHPVFTPTHSPPQPQGQLPQGASHQPVHQTQYSHYTPSSHAQFSSNFTPSLVQRPTPQHSKGAYYPAVHGSDGDEDRPQGADVAGVSGKLGGYGGSSAGGEIGLAQGFEKLKLQSQTQDDKSSSGKQPLSSECGSYKTANYSWSNDDDSERTCSSFISGGLGSRQEKLEDKTGFLPKTSIEFLEQPRDSTVGLNGTLKLTCRARIIGSKLEEEPDYLWYKDGEPLVGEISGECVVENVGEGEGGRYFCLVSHPDDQRTSLKSQIAVVTIRTSGDTRAPVLTHQPEAYVEAVKGEPLVLTVVAEGEGPLRYKWFKGTRELQYCSGNIVRVTACSSLDSGQYCCTVSNDYGSVLSDVILVKVVLQRTIPPPRSSRLKSCALR</sequence>
<dbReference type="InterPro" id="IPR003598">
    <property type="entry name" value="Ig_sub2"/>
</dbReference>
<reference evidence="3" key="1">
    <citation type="submission" date="2023-03" db="EMBL/GenBank/DDBJ databases">
        <authorList>
            <person name="Steffen K."/>
            <person name="Cardenas P."/>
        </authorList>
    </citation>
    <scope>NUCLEOTIDE SEQUENCE</scope>
</reference>
<feature type="compositionally biased region" description="Polar residues" evidence="1">
    <location>
        <begin position="266"/>
        <end position="303"/>
    </location>
</feature>
<protein>
    <submittedName>
        <fullName evidence="3">Contactin-5</fullName>
    </submittedName>
</protein>
<feature type="compositionally biased region" description="Low complexity" evidence="1">
    <location>
        <begin position="19"/>
        <end position="47"/>
    </location>
</feature>
<dbReference type="InterPro" id="IPR013783">
    <property type="entry name" value="Ig-like_fold"/>
</dbReference>